<proteinExistence type="predicted"/>
<reference evidence="1 2" key="1">
    <citation type="journal article" date="2019" name="Nat. Ecol. Evol.">
        <title>Megaphylogeny resolves global patterns of mushroom evolution.</title>
        <authorList>
            <person name="Varga T."/>
            <person name="Krizsan K."/>
            <person name="Foldi C."/>
            <person name="Dima B."/>
            <person name="Sanchez-Garcia M."/>
            <person name="Sanchez-Ramirez S."/>
            <person name="Szollosi G.J."/>
            <person name="Szarkandi J.G."/>
            <person name="Papp V."/>
            <person name="Albert L."/>
            <person name="Andreopoulos W."/>
            <person name="Angelini C."/>
            <person name="Antonin V."/>
            <person name="Barry K.W."/>
            <person name="Bougher N.L."/>
            <person name="Buchanan P."/>
            <person name="Buyck B."/>
            <person name="Bense V."/>
            <person name="Catcheside P."/>
            <person name="Chovatia M."/>
            <person name="Cooper J."/>
            <person name="Damon W."/>
            <person name="Desjardin D."/>
            <person name="Finy P."/>
            <person name="Geml J."/>
            <person name="Haridas S."/>
            <person name="Hughes K."/>
            <person name="Justo A."/>
            <person name="Karasinski D."/>
            <person name="Kautmanova I."/>
            <person name="Kiss B."/>
            <person name="Kocsube S."/>
            <person name="Kotiranta H."/>
            <person name="LaButti K.M."/>
            <person name="Lechner B.E."/>
            <person name="Liimatainen K."/>
            <person name="Lipzen A."/>
            <person name="Lukacs Z."/>
            <person name="Mihaltcheva S."/>
            <person name="Morgado L.N."/>
            <person name="Niskanen T."/>
            <person name="Noordeloos M.E."/>
            <person name="Ohm R.A."/>
            <person name="Ortiz-Santana B."/>
            <person name="Ovrebo C."/>
            <person name="Racz N."/>
            <person name="Riley R."/>
            <person name="Savchenko A."/>
            <person name="Shiryaev A."/>
            <person name="Soop K."/>
            <person name="Spirin V."/>
            <person name="Szebenyi C."/>
            <person name="Tomsovsky M."/>
            <person name="Tulloss R.E."/>
            <person name="Uehling J."/>
            <person name="Grigoriev I.V."/>
            <person name="Vagvolgyi C."/>
            <person name="Papp T."/>
            <person name="Martin F.M."/>
            <person name="Miettinen O."/>
            <person name="Hibbett D.S."/>
            <person name="Nagy L.G."/>
        </authorList>
    </citation>
    <scope>NUCLEOTIDE SEQUENCE [LARGE SCALE GENOMIC DNA]</scope>
    <source>
        <strain evidence="1 2">NL-1719</strain>
    </source>
</reference>
<organism evidence="1 2">
    <name type="scientific">Pluteus cervinus</name>
    <dbReference type="NCBI Taxonomy" id="181527"/>
    <lineage>
        <taxon>Eukaryota</taxon>
        <taxon>Fungi</taxon>
        <taxon>Dikarya</taxon>
        <taxon>Basidiomycota</taxon>
        <taxon>Agaricomycotina</taxon>
        <taxon>Agaricomycetes</taxon>
        <taxon>Agaricomycetidae</taxon>
        <taxon>Agaricales</taxon>
        <taxon>Pluteineae</taxon>
        <taxon>Pluteaceae</taxon>
        <taxon>Pluteus</taxon>
    </lineage>
</organism>
<name>A0ACD3AS62_9AGAR</name>
<evidence type="ECO:0000313" key="2">
    <source>
        <dbReference type="Proteomes" id="UP000308600"/>
    </source>
</evidence>
<accession>A0ACD3AS62</accession>
<gene>
    <name evidence="1" type="ORF">BDN72DRAFT_898163</name>
</gene>
<evidence type="ECO:0000313" key="1">
    <source>
        <dbReference type="EMBL" id="TFK68372.1"/>
    </source>
</evidence>
<dbReference type="Proteomes" id="UP000308600">
    <property type="component" value="Unassembled WGS sequence"/>
</dbReference>
<keyword evidence="2" id="KW-1185">Reference proteome</keyword>
<dbReference type="EMBL" id="ML208353">
    <property type="protein sequence ID" value="TFK68372.1"/>
    <property type="molecule type" value="Genomic_DNA"/>
</dbReference>
<sequence length="313" mass="35243">MSSGGPAAGHVPDAENVSAPNTASASKFSRGPQDLAQNGASKLEFLKMTLKYHRITVIIDTMNLAMRQEAFDSLKFLAWACSGLPEAEMHIWRGSDVHNIWLMELPIFRIESSVGGDPYPSQLQAINPRSIYLKMQLPESSNISIANPDDKLSQIDEIFETELRKEVISNARSSYVDLGLVMRSNSVQPQSDVARKFVQLVNEYSNCGLQAPCMRPPIFFLFVDNQMLFDWNLINTLMQQANYLDATEAWRRGADWKIFKQRRKIYLIGVSDSTPAWSGSLPDLQGPVTLLPKLQDKVTDLFDIVVHTYWELG</sequence>
<protein>
    <submittedName>
        <fullName evidence="1">Uncharacterized protein</fullName>
    </submittedName>
</protein>